<name>A0A934HSJ5_9CLOT</name>
<organism evidence="2 3">
    <name type="scientific">Clostridium aciditolerans</name>
    <dbReference type="NCBI Taxonomy" id="339861"/>
    <lineage>
        <taxon>Bacteria</taxon>
        <taxon>Bacillati</taxon>
        <taxon>Bacillota</taxon>
        <taxon>Clostridia</taxon>
        <taxon>Eubacteriales</taxon>
        <taxon>Clostridiaceae</taxon>
        <taxon>Clostridium</taxon>
    </lineage>
</organism>
<accession>A0A934HSJ5</accession>
<gene>
    <name evidence="2" type="ORF">I6U51_13550</name>
</gene>
<dbReference type="AlphaFoldDB" id="A0A934HSJ5"/>
<keyword evidence="1" id="KW-1133">Transmembrane helix</keyword>
<keyword evidence="1" id="KW-0472">Membrane</keyword>
<keyword evidence="3" id="KW-1185">Reference proteome</keyword>
<proteinExistence type="predicted"/>
<comment type="caution">
    <text evidence="2">The sequence shown here is derived from an EMBL/GenBank/DDBJ whole genome shotgun (WGS) entry which is preliminary data.</text>
</comment>
<dbReference type="InterPro" id="IPR010026">
    <property type="entry name" value="Phage_holin_LL-H"/>
</dbReference>
<protein>
    <submittedName>
        <fullName evidence="2">Uncharacterized protein</fullName>
    </submittedName>
</protein>
<dbReference type="Proteomes" id="UP000622687">
    <property type="component" value="Unassembled WGS sequence"/>
</dbReference>
<sequence>MENQVISIFVQAVLVILGALVSYLTTVAVSYLSKKKEALIKQMGADQYNITYNIAKSIFFAVEQQFKSMPKSGQQKADMFNKMLLNKVPGLTQDEIDHFREAVVGEINLQLSKTGLLAPVSSPKQ</sequence>
<dbReference type="EMBL" id="JAEEGB010000015">
    <property type="protein sequence ID" value="MBI6873726.1"/>
    <property type="molecule type" value="Genomic_DNA"/>
</dbReference>
<feature type="transmembrane region" description="Helical" evidence="1">
    <location>
        <begin position="6"/>
        <end position="32"/>
    </location>
</feature>
<dbReference type="Pfam" id="PF09682">
    <property type="entry name" value="Phage_holin_6_1"/>
    <property type="match status" value="1"/>
</dbReference>
<evidence type="ECO:0000313" key="2">
    <source>
        <dbReference type="EMBL" id="MBI6873726.1"/>
    </source>
</evidence>
<dbReference type="RefSeq" id="WP_211143154.1">
    <property type="nucleotide sequence ID" value="NZ_JAEEGB010000015.1"/>
</dbReference>
<evidence type="ECO:0000256" key="1">
    <source>
        <dbReference type="SAM" id="Phobius"/>
    </source>
</evidence>
<evidence type="ECO:0000313" key="3">
    <source>
        <dbReference type="Proteomes" id="UP000622687"/>
    </source>
</evidence>
<reference evidence="2" key="1">
    <citation type="submission" date="2020-12" db="EMBL/GenBank/DDBJ databases">
        <title>Clostridium thailandense sp. nov., a novel acetogenic bacterium isolated from peat land soil in Thailand.</title>
        <authorList>
            <person name="Chaikitkaew S."/>
            <person name="Birkeland N.K."/>
        </authorList>
    </citation>
    <scope>NUCLEOTIDE SEQUENCE</scope>
    <source>
        <strain evidence="2">DSM 17425</strain>
    </source>
</reference>
<keyword evidence="1" id="KW-0812">Transmembrane</keyword>